<dbReference type="InterPro" id="IPR052898">
    <property type="entry name" value="ACAD10-like"/>
</dbReference>
<dbReference type="InterPro" id="IPR041726">
    <property type="entry name" value="ACAD10_11_N"/>
</dbReference>
<feature type="domain" description="Protein kinase" evidence="1">
    <location>
        <begin position="7"/>
        <end position="342"/>
    </location>
</feature>
<dbReference type="Gene3D" id="3.30.200.20">
    <property type="entry name" value="Phosphorylase Kinase, domain 1"/>
    <property type="match status" value="1"/>
</dbReference>
<organism evidence="2 3">
    <name type="scientific">Belliella buryatensis</name>
    <dbReference type="NCBI Taxonomy" id="1500549"/>
    <lineage>
        <taxon>Bacteria</taxon>
        <taxon>Pseudomonadati</taxon>
        <taxon>Bacteroidota</taxon>
        <taxon>Cytophagia</taxon>
        <taxon>Cytophagales</taxon>
        <taxon>Cyclobacteriaceae</taxon>
        <taxon>Belliella</taxon>
    </lineage>
</organism>
<sequence>MNLEDLKMKLSPYLKEQFGSDFEIREIIQFKGGYSNLTYLLKTNQGELVLRRPPLGKKISKAHDMTREFQVLKSLEKAGYKKIPKAILSSEDEAIIEVPFFIMEKVEGLILRNRLPDGIGLDKEFFSHLSKNCLDSLIELHQLELEHSGLSVLGKPDGYVERQVLGWTERYQRAKTDEILAMEATSDWLKENLPSGSSVGFIHNDYKYDNIVLKNTDEPKIKAILDWEMATVGDPLMDLGTTLAYWTEPNDPEILKNFNLTHASGNYSRQDVINYYSKATGSNMEDILFYYAFGIFKVGVIAQQIYQRYQQGFGQDPRFAALIHAVKACGLLSKNAIKTGKI</sequence>
<dbReference type="Proteomes" id="UP000198480">
    <property type="component" value="Unassembled WGS sequence"/>
</dbReference>
<dbReference type="CDD" id="cd05154">
    <property type="entry name" value="ACAD10_11_N-like"/>
    <property type="match status" value="1"/>
</dbReference>
<keyword evidence="2" id="KW-0418">Kinase</keyword>
<dbReference type="SUPFAM" id="SSF56112">
    <property type="entry name" value="Protein kinase-like (PK-like)"/>
    <property type="match status" value="1"/>
</dbReference>
<dbReference type="GO" id="GO:0004672">
    <property type="term" value="F:protein kinase activity"/>
    <property type="evidence" value="ECO:0007669"/>
    <property type="project" value="InterPro"/>
</dbReference>
<dbReference type="OrthoDB" id="3806873at2"/>
<keyword evidence="2" id="KW-0808">Transferase</keyword>
<keyword evidence="3" id="KW-1185">Reference proteome</keyword>
<dbReference type="Pfam" id="PF01636">
    <property type="entry name" value="APH"/>
    <property type="match status" value="1"/>
</dbReference>
<name>A0A239C3V7_9BACT</name>
<reference evidence="3" key="1">
    <citation type="submission" date="2017-06" db="EMBL/GenBank/DDBJ databases">
        <authorList>
            <person name="Varghese N."/>
            <person name="Submissions S."/>
        </authorList>
    </citation>
    <scope>NUCLEOTIDE SEQUENCE [LARGE SCALE GENOMIC DNA]</scope>
    <source>
        <strain evidence="3">5C</strain>
    </source>
</reference>
<dbReference type="PROSITE" id="PS50011">
    <property type="entry name" value="PROTEIN_KINASE_DOM"/>
    <property type="match status" value="1"/>
</dbReference>
<dbReference type="AlphaFoldDB" id="A0A239C3V7"/>
<dbReference type="PANTHER" id="PTHR47829">
    <property type="entry name" value="HYDROLASE, PUTATIVE (AFU_ORTHOLOGUE AFUA_1G12880)-RELATED"/>
    <property type="match status" value="1"/>
</dbReference>
<dbReference type="InterPro" id="IPR011009">
    <property type="entry name" value="Kinase-like_dom_sf"/>
</dbReference>
<dbReference type="GO" id="GO:0005524">
    <property type="term" value="F:ATP binding"/>
    <property type="evidence" value="ECO:0007669"/>
    <property type="project" value="InterPro"/>
</dbReference>
<dbReference type="InterPro" id="IPR002575">
    <property type="entry name" value="Aminoglycoside_PTrfase"/>
</dbReference>
<dbReference type="RefSeq" id="WP_089238680.1">
    <property type="nucleotide sequence ID" value="NZ_FZOK01000004.1"/>
</dbReference>
<dbReference type="PANTHER" id="PTHR47829:SF1">
    <property type="entry name" value="HAD FAMILY PHOSPHATASE"/>
    <property type="match status" value="1"/>
</dbReference>
<accession>A0A239C3V7</accession>
<dbReference type="Gene3D" id="3.90.1200.10">
    <property type="match status" value="1"/>
</dbReference>
<evidence type="ECO:0000313" key="2">
    <source>
        <dbReference type="EMBL" id="SNS14053.1"/>
    </source>
</evidence>
<dbReference type="InterPro" id="IPR008271">
    <property type="entry name" value="Ser/Thr_kinase_AS"/>
</dbReference>
<evidence type="ECO:0000313" key="3">
    <source>
        <dbReference type="Proteomes" id="UP000198480"/>
    </source>
</evidence>
<gene>
    <name evidence="2" type="ORF">SAMN06295967_10431</name>
</gene>
<protein>
    <submittedName>
        <fullName evidence="2">Predicted kinase, aminoglycoside phosphotransferase (APT) family</fullName>
    </submittedName>
</protein>
<dbReference type="PROSITE" id="PS00108">
    <property type="entry name" value="PROTEIN_KINASE_ST"/>
    <property type="match status" value="1"/>
</dbReference>
<dbReference type="EMBL" id="FZOK01000004">
    <property type="protein sequence ID" value="SNS14053.1"/>
    <property type="molecule type" value="Genomic_DNA"/>
</dbReference>
<dbReference type="InterPro" id="IPR000719">
    <property type="entry name" value="Prot_kinase_dom"/>
</dbReference>
<evidence type="ECO:0000259" key="1">
    <source>
        <dbReference type="PROSITE" id="PS50011"/>
    </source>
</evidence>
<proteinExistence type="predicted"/>